<dbReference type="RefSeq" id="WP_173237905.1">
    <property type="nucleotide sequence ID" value="NZ_AP022839.1"/>
</dbReference>
<dbReference type="Gene3D" id="3.40.1050.10">
    <property type="entry name" value="Carbonic anhydrase"/>
    <property type="match status" value="1"/>
</dbReference>
<feature type="compositionally biased region" description="Polar residues" evidence="9">
    <location>
        <begin position="326"/>
        <end position="336"/>
    </location>
</feature>
<dbReference type="SUPFAM" id="SSF53056">
    <property type="entry name" value="beta-carbonic anhydrase, cab"/>
    <property type="match status" value="1"/>
</dbReference>
<feature type="binding site" evidence="7">
    <location>
        <position position="40"/>
    </location>
    <ligand>
        <name>Zn(2+)</name>
        <dbReference type="ChEBI" id="CHEBI:29105"/>
    </ligand>
</feature>
<feature type="binding site" evidence="7">
    <location>
        <position position="101"/>
    </location>
    <ligand>
        <name>Zn(2+)</name>
        <dbReference type="ChEBI" id="CHEBI:29105"/>
    </ligand>
</feature>
<comment type="cofactor">
    <cofactor evidence="7">
        <name>Zn(2+)</name>
        <dbReference type="ChEBI" id="CHEBI:29105"/>
    </cofactor>
    <text evidence="7">Binds 1 zinc ion per subunit.</text>
</comment>
<feature type="coiled-coil region" evidence="8">
    <location>
        <begin position="127"/>
        <end position="154"/>
    </location>
</feature>
<feature type="region of interest" description="Disordered" evidence="9">
    <location>
        <begin position="326"/>
        <end position="351"/>
    </location>
</feature>
<keyword evidence="4 7" id="KW-0862">Zinc</keyword>
<evidence type="ECO:0000256" key="1">
    <source>
        <dbReference type="ARBA" id="ARBA00006217"/>
    </source>
</evidence>
<feature type="binding site" evidence="7">
    <location>
        <position position="98"/>
    </location>
    <ligand>
        <name>Zn(2+)</name>
        <dbReference type="ChEBI" id="CHEBI:29105"/>
    </ligand>
</feature>
<feature type="binding site" evidence="7">
    <location>
        <position position="42"/>
    </location>
    <ligand>
        <name>Zn(2+)</name>
        <dbReference type="ChEBI" id="CHEBI:29105"/>
    </ligand>
</feature>
<dbReference type="InterPro" id="IPR015892">
    <property type="entry name" value="Carbonic_anhydrase_CS"/>
</dbReference>
<dbReference type="PANTHER" id="PTHR11002:SF76">
    <property type="entry name" value="CARBONIC ANHYDRASE"/>
    <property type="match status" value="1"/>
</dbReference>
<keyword evidence="3 7" id="KW-0479">Metal-binding</keyword>
<accession>A0A6F8T7K0</accession>
<dbReference type="EMBL" id="AP022839">
    <property type="protein sequence ID" value="BCA96655.1"/>
    <property type="molecule type" value="Genomic_DNA"/>
</dbReference>
<evidence type="ECO:0000256" key="6">
    <source>
        <dbReference type="ARBA" id="ARBA00048348"/>
    </source>
</evidence>
<reference evidence="10" key="1">
    <citation type="journal article" date="2020" name="Microbiol. Resour. Announc.">
        <title>Complete Genome Sequence of Novel Psychrotolerant Legionella Strain TUM19329, Isolated from Antarctic Lake Sediment.</title>
        <authorList>
            <person name="Shimada S."/>
            <person name="Nakai R."/>
            <person name="Aoki K."/>
            <person name="Shimoeda N."/>
            <person name="Ohno G."/>
            <person name="Miyazaki Y."/>
            <person name="Kudoh S."/>
            <person name="Imura S."/>
            <person name="Watanabe K."/>
            <person name="Ishii Y."/>
            <person name="Tateda K."/>
        </authorList>
    </citation>
    <scope>NUCLEOTIDE SEQUENCE [LARGE SCALE GENOMIC DNA]</scope>
    <source>
        <strain evidence="10">TUM19329</strain>
    </source>
</reference>
<dbReference type="AlphaFoldDB" id="A0A6F8T7K0"/>
<comment type="catalytic activity">
    <reaction evidence="6">
        <text>hydrogencarbonate + H(+) = CO2 + H2O</text>
        <dbReference type="Rhea" id="RHEA:10748"/>
        <dbReference type="ChEBI" id="CHEBI:15377"/>
        <dbReference type="ChEBI" id="CHEBI:15378"/>
        <dbReference type="ChEBI" id="CHEBI:16526"/>
        <dbReference type="ChEBI" id="CHEBI:17544"/>
        <dbReference type="EC" id="4.2.1.1"/>
    </reaction>
</comment>
<dbReference type="PROSITE" id="PS00704">
    <property type="entry name" value="PROK_CO2_ANHYDRASE_1"/>
    <property type="match status" value="1"/>
</dbReference>
<evidence type="ECO:0000256" key="8">
    <source>
        <dbReference type="SAM" id="Coils"/>
    </source>
</evidence>
<dbReference type="CDD" id="cd00884">
    <property type="entry name" value="beta_CA_cladeB"/>
    <property type="match status" value="1"/>
</dbReference>
<dbReference type="InterPro" id="IPR001765">
    <property type="entry name" value="Carbonic_anhydrase"/>
</dbReference>
<evidence type="ECO:0000313" key="10">
    <source>
        <dbReference type="EMBL" id="BCA96655.1"/>
    </source>
</evidence>
<dbReference type="GO" id="GO:0015976">
    <property type="term" value="P:carbon utilization"/>
    <property type="evidence" value="ECO:0007669"/>
    <property type="project" value="InterPro"/>
</dbReference>
<feature type="compositionally biased region" description="Low complexity" evidence="9">
    <location>
        <begin position="337"/>
        <end position="351"/>
    </location>
</feature>
<dbReference type="EC" id="4.2.1.1" evidence="2"/>
<dbReference type="InterPro" id="IPR045066">
    <property type="entry name" value="Beta_CA_cladeB"/>
</dbReference>
<evidence type="ECO:0000256" key="5">
    <source>
        <dbReference type="ARBA" id="ARBA00023239"/>
    </source>
</evidence>
<proteinExistence type="inferred from homology"/>
<keyword evidence="5" id="KW-0456">Lyase</keyword>
<evidence type="ECO:0000256" key="3">
    <source>
        <dbReference type="ARBA" id="ARBA00022723"/>
    </source>
</evidence>
<dbReference type="SMART" id="SM00947">
    <property type="entry name" value="Pro_CA"/>
    <property type="match status" value="1"/>
</dbReference>
<evidence type="ECO:0000256" key="2">
    <source>
        <dbReference type="ARBA" id="ARBA00012925"/>
    </source>
</evidence>
<dbReference type="GO" id="GO:0004089">
    <property type="term" value="F:carbonate dehydratase activity"/>
    <property type="evidence" value="ECO:0007669"/>
    <property type="project" value="UniProtKB-EC"/>
</dbReference>
<dbReference type="GO" id="GO:0008270">
    <property type="term" value="F:zinc ion binding"/>
    <property type="evidence" value="ECO:0007669"/>
    <property type="project" value="InterPro"/>
</dbReference>
<keyword evidence="11" id="KW-1185">Reference proteome</keyword>
<evidence type="ECO:0000256" key="9">
    <source>
        <dbReference type="SAM" id="MobiDB-lite"/>
    </source>
</evidence>
<evidence type="ECO:0000256" key="4">
    <source>
        <dbReference type="ARBA" id="ARBA00022833"/>
    </source>
</evidence>
<protein>
    <recommendedName>
        <fullName evidence="2">carbonic anhydrase</fullName>
        <ecNumber evidence="2">4.2.1.1</ecNumber>
    </recommendedName>
</protein>
<dbReference type="PANTHER" id="PTHR11002">
    <property type="entry name" value="CARBONIC ANHYDRASE"/>
    <property type="match status" value="1"/>
</dbReference>
<name>A0A6F8T7K0_9GAMM</name>
<comment type="similarity">
    <text evidence="1">Belongs to the beta-class carbonic anhydrase family.</text>
</comment>
<dbReference type="Proteomes" id="UP000502894">
    <property type="component" value="Chromosome"/>
</dbReference>
<dbReference type="Pfam" id="PF00484">
    <property type="entry name" value="Pro_CA"/>
    <property type="match status" value="1"/>
</dbReference>
<sequence>MLIKLMLGVLKFNKKPYVKMQSLFEQLGKGQDPETLFITCADSRINPGLITQAKPGELFVIRNIGNIIPPAPSQSSEAAAIEFALSELNIKDIIVCGHSQCGAMKGLLTPDIAKRLPAVASWLDHSASVLQKMHDDHTELLKDAEEKLSIATKQNILQQIEHLKTYPGIAKKLANNKLTIHGWLYEFESGKIFIYEPRANEFISLERALEFAIEDRKNKEINHLAMDYLEKLTHPKTAKEYQILMGLLARLQENIMPIWGGIKDSSQQKIWAELGNFYEGPLDSKFIALVESGSQIKLVDLNKFQKNIFASEGYRQHCSQLIQNSFFSNPQKPQDTPSNLNSSSSESPSYS</sequence>
<dbReference type="InterPro" id="IPR036874">
    <property type="entry name" value="Carbonic_anhydrase_sf"/>
</dbReference>
<organism evidence="10 11">
    <name type="scientific">Legionella antarctica</name>
    <dbReference type="NCBI Taxonomy" id="2708020"/>
    <lineage>
        <taxon>Bacteria</taxon>
        <taxon>Pseudomonadati</taxon>
        <taxon>Pseudomonadota</taxon>
        <taxon>Gammaproteobacteria</taxon>
        <taxon>Legionellales</taxon>
        <taxon>Legionellaceae</taxon>
        <taxon>Legionella</taxon>
    </lineage>
</organism>
<evidence type="ECO:0000256" key="7">
    <source>
        <dbReference type="PIRSR" id="PIRSR601765-1"/>
    </source>
</evidence>
<dbReference type="PROSITE" id="PS00705">
    <property type="entry name" value="PROK_CO2_ANHYDRASE_2"/>
    <property type="match status" value="1"/>
</dbReference>
<dbReference type="KEGG" id="lant:TUM19329_30160"/>
<evidence type="ECO:0000313" key="11">
    <source>
        <dbReference type="Proteomes" id="UP000502894"/>
    </source>
</evidence>
<gene>
    <name evidence="10" type="ORF">TUM19329_30160</name>
</gene>
<keyword evidence="8" id="KW-0175">Coiled coil</keyword>